<evidence type="ECO:0000313" key="3">
    <source>
        <dbReference type="Proteomes" id="UP000077856"/>
    </source>
</evidence>
<name>A0A161JTS9_9BACI</name>
<dbReference type="Proteomes" id="UP000077856">
    <property type="component" value="Chromosome"/>
</dbReference>
<evidence type="ECO:0000313" key="2">
    <source>
        <dbReference type="EMBL" id="AND38191.1"/>
    </source>
</evidence>
<dbReference type="EMBL" id="CP015506">
    <property type="protein sequence ID" value="AND38191.1"/>
    <property type="molecule type" value="Genomic_DNA"/>
</dbReference>
<gene>
    <name evidence="2" type="ORF">A361_03315</name>
</gene>
<dbReference type="RefSeq" id="WP_019379583.1">
    <property type="nucleotide sequence ID" value="NZ_CP015506.1"/>
</dbReference>
<dbReference type="AlphaFoldDB" id="A0A161JTS9"/>
<dbReference type="STRING" id="1196031.A361_03315"/>
<reference evidence="2 3" key="1">
    <citation type="submission" date="2016-04" db="EMBL/GenBank/DDBJ databases">
        <title>Complete genome sequence of Bacillus oceanisediminis strain 2691.</title>
        <authorList>
            <person name="Jeong H."/>
            <person name="Kim H.J."/>
            <person name="Lee D.-W."/>
        </authorList>
    </citation>
    <scope>NUCLEOTIDE SEQUENCE [LARGE SCALE GENOMIC DNA]</scope>
    <source>
        <strain evidence="2 3">2691</strain>
    </source>
</reference>
<keyword evidence="1" id="KW-0472">Membrane</keyword>
<proteinExistence type="predicted"/>
<keyword evidence="1" id="KW-0812">Transmembrane</keyword>
<sequence length="67" mass="8087">MNAEEKRRKVQRKYREKMSSINESQEYKGGIFFIFILIIFIFLFNSGSLFMERDVRIIEVKYVDDGL</sequence>
<keyword evidence="1" id="KW-1133">Transmembrane helix</keyword>
<accession>A0A161JTS9</accession>
<dbReference type="KEGG" id="bon:A361_03315"/>
<organism evidence="2 3">
    <name type="scientific">Cytobacillus oceanisediminis 2691</name>
    <dbReference type="NCBI Taxonomy" id="1196031"/>
    <lineage>
        <taxon>Bacteria</taxon>
        <taxon>Bacillati</taxon>
        <taxon>Bacillota</taxon>
        <taxon>Bacilli</taxon>
        <taxon>Bacillales</taxon>
        <taxon>Bacillaceae</taxon>
        <taxon>Cytobacillus</taxon>
    </lineage>
</organism>
<feature type="transmembrane region" description="Helical" evidence="1">
    <location>
        <begin position="30"/>
        <end position="51"/>
    </location>
</feature>
<evidence type="ECO:0000256" key="1">
    <source>
        <dbReference type="SAM" id="Phobius"/>
    </source>
</evidence>
<protein>
    <submittedName>
        <fullName evidence="2">Uncharacterized protein</fullName>
    </submittedName>
</protein>